<dbReference type="Proteomes" id="UP000821853">
    <property type="component" value="Chromosome 3"/>
</dbReference>
<name>A0A9J6G4T1_HAELO</name>
<feature type="region of interest" description="Disordered" evidence="3">
    <location>
        <begin position="1"/>
        <end position="45"/>
    </location>
</feature>
<organism evidence="5 6">
    <name type="scientific">Haemaphysalis longicornis</name>
    <name type="common">Bush tick</name>
    <dbReference type="NCBI Taxonomy" id="44386"/>
    <lineage>
        <taxon>Eukaryota</taxon>
        <taxon>Metazoa</taxon>
        <taxon>Ecdysozoa</taxon>
        <taxon>Arthropoda</taxon>
        <taxon>Chelicerata</taxon>
        <taxon>Arachnida</taxon>
        <taxon>Acari</taxon>
        <taxon>Parasitiformes</taxon>
        <taxon>Ixodida</taxon>
        <taxon>Ixodoidea</taxon>
        <taxon>Ixodidae</taxon>
        <taxon>Haemaphysalinae</taxon>
        <taxon>Haemaphysalis</taxon>
    </lineage>
</organism>
<dbReference type="SMART" id="SM00456">
    <property type="entry name" value="WW"/>
    <property type="match status" value="1"/>
</dbReference>
<evidence type="ECO:0000313" key="6">
    <source>
        <dbReference type="Proteomes" id="UP000821853"/>
    </source>
</evidence>
<accession>A0A9J6G4T1</accession>
<reference evidence="5 6" key="1">
    <citation type="journal article" date="2020" name="Cell">
        <title>Large-Scale Comparative Analyses of Tick Genomes Elucidate Their Genetic Diversity and Vector Capacities.</title>
        <authorList>
            <consortium name="Tick Genome and Microbiome Consortium (TIGMIC)"/>
            <person name="Jia N."/>
            <person name="Wang J."/>
            <person name="Shi W."/>
            <person name="Du L."/>
            <person name="Sun Y."/>
            <person name="Zhan W."/>
            <person name="Jiang J.F."/>
            <person name="Wang Q."/>
            <person name="Zhang B."/>
            <person name="Ji P."/>
            <person name="Bell-Sakyi L."/>
            <person name="Cui X.M."/>
            <person name="Yuan T.T."/>
            <person name="Jiang B.G."/>
            <person name="Yang W.F."/>
            <person name="Lam T.T."/>
            <person name="Chang Q.C."/>
            <person name="Ding S.J."/>
            <person name="Wang X.J."/>
            <person name="Zhu J.G."/>
            <person name="Ruan X.D."/>
            <person name="Zhao L."/>
            <person name="Wei J.T."/>
            <person name="Ye R.Z."/>
            <person name="Que T.C."/>
            <person name="Du C.H."/>
            <person name="Zhou Y.H."/>
            <person name="Cheng J.X."/>
            <person name="Dai P.F."/>
            <person name="Guo W.B."/>
            <person name="Han X.H."/>
            <person name="Huang E.J."/>
            <person name="Li L.F."/>
            <person name="Wei W."/>
            <person name="Gao Y.C."/>
            <person name="Liu J.Z."/>
            <person name="Shao H.Z."/>
            <person name="Wang X."/>
            <person name="Wang C.C."/>
            <person name="Yang T.C."/>
            <person name="Huo Q.B."/>
            <person name="Li W."/>
            <person name="Chen H.Y."/>
            <person name="Chen S.E."/>
            <person name="Zhou L.G."/>
            <person name="Ni X.B."/>
            <person name="Tian J.H."/>
            <person name="Sheng Y."/>
            <person name="Liu T."/>
            <person name="Pan Y.S."/>
            <person name="Xia L.Y."/>
            <person name="Li J."/>
            <person name="Zhao F."/>
            <person name="Cao W.C."/>
        </authorList>
    </citation>
    <scope>NUCLEOTIDE SEQUENCE [LARGE SCALE GENOMIC DNA]</scope>
    <source>
        <strain evidence="5">HaeL-2018</strain>
    </source>
</reference>
<feature type="region of interest" description="Disordered" evidence="3">
    <location>
        <begin position="178"/>
        <end position="208"/>
    </location>
</feature>
<evidence type="ECO:0000259" key="4">
    <source>
        <dbReference type="PROSITE" id="PS50020"/>
    </source>
</evidence>
<dbReference type="OrthoDB" id="308383at2759"/>
<dbReference type="GO" id="GO:0005634">
    <property type="term" value="C:nucleus"/>
    <property type="evidence" value="ECO:0007669"/>
    <property type="project" value="TreeGrafter"/>
</dbReference>
<sequence>MWPCTVPQPPSRLWPTTTPRLGRKFPYRSRLPPRNPMMSGPQSSMLAPGMHPPPADMGHHIMMQAPGPMMPAQPTMMVPPSEEPVPRPHALPANIVSTPAHLIFPSTLAAESLVCPMSSPSPYLDPLSEHAATPWQSRQARPPFQDYQALAAAISSVANKPPSPAAAAAQPEAAYVTDPMQIPLPPPLSPDTGEVTPQNPEPVSSPTLDSTEETVEQLPAALAEADNTVAMDYDMSAVPVMPSPSQQQQLPPPAAAVLPPATYTPAQQAPLGVPYAVVSTGPPAGMAPAAAPGAMYPANPQPVATSYGPGYGAVGPNPAPGTVQGMPTQVYYLPHVATAMSSEQPAVSDRFMETSPGRLASPPPQVPAKKAGRLPPHWKTAKDEEGNTYYYHTLTRETQWDPPTMDETDQDMELGTPTYDEPKVNSTVGSTKSRRSGSKKKAVTVAADTSEVAKKIKELFRSKISSHIVHCLNPFRKPDCKLGRIQSTEDFKHLARKLTHFVMAKELKHCKNVEDLECNENVKHKAKEFIQKYMAKYGPVYRKDKTVSPKDD</sequence>
<dbReference type="InterPro" id="IPR001202">
    <property type="entry name" value="WW_dom"/>
</dbReference>
<dbReference type="InterPro" id="IPR013257">
    <property type="entry name" value="SRI"/>
</dbReference>
<evidence type="ECO:0000256" key="3">
    <source>
        <dbReference type="SAM" id="MobiDB-lite"/>
    </source>
</evidence>
<dbReference type="InterPro" id="IPR038190">
    <property type="entry name" value="SRI_sf"/>
</dbReference>
<gene>
    <name evidence="5" type="ORF">HPB48_001812</name>
</gene>
<dbReference type="CDD" id="cd00201">
    <property type="entry name" value="WW"/>
    <property type="match status" value="1"/>
</dbReference>
<evidence type="ECO:0000313" key="5">
    <source>
        <dbReference type="EMBL" id="KAH9369935.1"/>
    </source>
</evidence>
<comment type="subcellular location">
    <subcellularLocation>
        <location evidence="1">Nucleus</location>
    </subcellularLocation>
</comment>
<dbReference type="AlphaFoldDB" id="A0A9J6G4T1"/>
<dbReference type="InterPro" id="IPR036020">
    <property type="entry name" value="WW_dom_sf"/>
</dbReference>
<dbReference type="Pfam" id="PF08236">
    <property type="entry name" value="SRI"/>
    <property type="match status" value="1"/>
</dbReference>
<feature type="region of interest" description="Disordered" evidence="3">
    <location>
        <begin position="357"/>
        <end position="381"/>
    </location>
</feature>
<dbReference type="PROSITE" id="PS01159">
    <property type="entry name" value="WW_DOMAIN_1"/>
    <property type="match status" value="1"/>
</dbReference>
<dbReference type="GO" id="GO:0006355">
    <property type="term" value="P:regulation of DNA-templated transcription"/>
    <property type="evidence" value="ECO:0007669"/>
    <property type="project" value="InterPro"/>
</dbReference>
<feature type="compositionally biased region" description="Polar residues" evidence="3">
    <location>
        <begin position="195"/>
        <end position="208"/>
    </location>
</feature>
<keyword evidence="2" id="KW-0539">Nucleus</keyword>
<dbReference type="Gene3D" id="1.10.1740.100">
    <property type="entry name" value="Set2, Rpb1 interacting domain"/>
    <property type="match status" value="1"/>
</dbReference>
<dbReference type="EMBL" id="JABSTR010000005">
    <property type="protein sequence ID" value="KAH9369935.1"/>
    <property type="molecule type" value="Genomic_DNA"/>
</dbReference>
<dbReference type="Gene3D" id="2.20.70.10">
    <property type="match status" value="1"/>
</dbReference>
<proteinExistence type="predicted"/>
<comment type="caution">
    <text evidence="5">The sequence shown here is derived from an EMBL/GenBank/DDBJ whole genome shotgun (WGS) entry which is preliminary data.</text>
</comment>
<protein>
    <recommendedName>
        <fullName evidence="4">WW domain-containing protein</fullName>
    </recommendedName>
</protein>
<feature type="domain" description="WW" evidence="4">
    <location>
        <begin position="372"/>
        <end position="405"/>
    </location>
</feature>
<dbReference type="PANTHER" id="PTHR46711">
    <property type="entry name" value="HISTONE-LYSINE N-METHYLTRANSFERASE SETD2"/>
    <property type="match status" value="1"/>
</dbReference>
<dbReference type="SUPFAM" id="SSF51045">
    <property type="entry name" value="WW domain"/>
    <property type="match status" value="1"/>
</dbReference>
<dbReference type="FunFam" id="1.10.1740.100:FF:000001">
    <property type="entry name" value="Histone-lysine N-methyltransferase"/>
    <property type="match status" value="1"/>
</dbReference>
<dbReference type="GO" id="GO:0005694">
    <property type="term" value="C:chromosome"/>
    <property type="evidence" value="ECO:0007669"/>
    <property type="project" value="InterPro"/>
</dbReference>
<keyword evidence="6" id="KW-1185">Reference proteome</keyword>
<dbReference type="GO" id="GO:0046975">
    <property type="term" value="F:histone H3K36 methyltransferase activity"/>
    <property type="evidence" value="ECO:0007669"/>
    <property type="project" value="InterPro"/>
</dbReference>
<dbReference type="VEuPathDB" id="VectorBase:HLOH_040958"/>
<dbReference type="Pfam" id="PF00397">
    <property type="entry name" value="WW"/>
    <property type="match status" value="1"/>
</dbReference>
<feature type="region of interest" description="Disordered" evidence="3">
    <location>
        <begin position="414"/>
        <end position="440"/>
    </location>
</feature>
<feature type="compositionally biased region" description="Pro residues" evidence="3">
    <location>
        <begin position="1"/>
        <end position="12"/>
    </location>
</feature>
<dbReference type="PROSITE" id="PS50020">
    <property type="entry name" value="WW_DOMAIN_2"/>
    <property type="match status" value="1"/>
</dbReference>
<dbReference type="InterPro" id="IPR042294">
    <property type="entry name" value="SETD2_animal"/>
</dbReference>
<evidence type="ECO:0000256" key="2">
    <source>
        <dbReference type="ARBA" id="ARBA00023242"/>
    </source>
</evidence>
<evidence type="ECO:0000256" key="1">
    <source>
        <dbReference type="ARBA" id="ARBA00004123"/>
    </source>
</evidence>
<dbReference type="PANTHER" id="PTHR46711:SF1">
    <property type="entry name" value="HISTONE-LYSINE N-METHYLTRANSFERASE SETD2"/>
    <property type="match status" value="1"/>
</dbReference>